<evidence type="ECO:0008006" key="3">
    <source>
        <dbReference type="Google" id="ProtNLM"/>
    </source>
</evidence>
<evidence type="ECO:0000313" key="2">
    <source>
        <dbReference type="Proteomes" id="UP000179524"/>
    </source>
</evidence>
<accession>A0A1S2LN92</accession>
<dbReference type="OrthoDB" id="2968580at2"/>
<keyword evidence="2" id="KW-1185">Reference proteome</keyword>
<gene>
    <name evidence="1" type="ORF">BKP37_09810</name>
</gene>
<comment type="caution">
    <text evidence="1">The sequence shown here is derived from an EMBL/GenBank/DDBJ whole genome shotgun (WGS) entry which is preliminary data.</text>
</comment>
<name>A0A1S2LN92_9BACI</name>
<dbReference type="EMBL" id="MLQR01000027">
    <property type="protein sequence ID" value="OIJ13573.1"/>
    <property type="molecule type" value="Genomic_DNA"/>
</dbReference>
<protein>
    <recommendedName>
        <fullName evidence="3">YtxH domain-containing protein</fullName>
    </recommendedName>
</protein>
<dbReference type="AlphaFoldDB" id="A0A1S2LN92"/>
<proteinExistence type="predicted"/>
<evidence type="ECO:0000313" key="1">
    <source>
        <dbReference type="EMBL" id="OIJ13573.1"/>
    </source>
</evidence>
<dbReference type="RefSeq" id="WP_071309424.1">
    <property type="nucleotide sequence ID" value="NZ_MLQR01000027.1"/>
</dbReference>
<organism evidence="1 2">
    <name type="scientific">Anaerobacillus alkalilacustris</name>
    <dbReference type="NCBI Taxonomy" id="393763"/>
    <lineage>
        <taxon>Bacteria</taxon>
        <taxon>Bacillati</taxon>
        <taxon>Bacillota</taxon>
        <taxon>Bacilli</taxon>
        <taxon>Bacillales</taxon>
        <taxon>Bacillaceae</taxon>
        <taxon>Anaerobacillus</taxon>
    </lineage>
</organism>
<reference evidence="1 2" key="1">
    <citation type="submission" date="2016-10" db="EMBL/GenBank/DDBJ databases">
        <title>Draft genome sequences of four alkaliphilic bacteria belonging to the Anaerobacillus genus.</title>
        <authorList>
            <person name="Bassil N.M."/>
            <person name="Lloyd J.R."/>
        </authorList>
    </citation>
    <scope>NUCLEOTIDE SEQUENCE [LARGE SCALE GENOMIC DNA]</scope>
    <source>
        <strain evidence="1 2">DSM 18345</strain>
    </source>
</reference>
<dbReference type="Proteomes" id="UP000179524">
    <property type="component" value="Unassembled WGS sequence"/>
</dbReference>
<sequence>MDEEKKKQLVRTMVIGGIVGSIVMATKSKKDVCSCLKTCTKKTSTFINFLNENRNEILVHIKNTSNKFTKAIDDTNHDLKAITENIKHLRKSSLQVVTAVKETKEELISLYEDCNQKPQTKFTTENLEEKKDV</sequence>